<evidence type="ECO:0000256" key="2">
    <source>
        <dbReference type="ARBA" id="ARBA00022801"/>
    </source>
</evidence>
<dbReference type="EMBL" id="AVBC01000039">
    <property type="protein sequence ID" value="ERL49561.1"/>
    <property type="molecule type" value="Genomic_DNA"/>
</dbReference>
<proteinExistence type="inferred from homology"/>
<evidence type="ECO:0000256" key="1">
    <source>
        <dbReference type="ARBA" id="ARBA00005622"/>
    </source>
</evidence>
<dbReference type="KEGG" id="hhu:AR456_01590"/>
<evidence type="ECO:0000313" key="3">
    <source>
        <dbReference type="EMBL" id="ERL49561.1"/>
    </source>
</evidence>
<dbReference type="PANTHER" id="PTHR40841:SF2">
    <property type="entry name" value="SIDEROPHORE-DEGRADING ESTERASE (EUROFUNG)"/>
    <property type="match status" value="1"/>
</dbReference>
<dbReference type="InterPro" id="IPR000801">
    <property type="entry name" value="Esterase-like"/>
</dbReference>
<dbReference type="Pfam" id="PF00756">
    <property type="entry name" value="Esterase"/>
    <property type="match status" value="1"/>
</dbReference>
<dbReference type="InterPro" id="IPR052558">
    <property type="entry name" value="Siderophore_Hydrolase_D"/>
</dbReference>
<comment type="caution">
    <text evidence="3">The sequence shown here is derived from an EMBL/GenBank/DDBJ whole genome shotgun (WGS) entry which is preliminary data.</text>
</comment>
<dbReference type="Gene3D" id="3.40.50.1820">
    <property type="entry name" value="alpha/beta hydrolase"/>
    <property type="match status" value="1"/>
</dbReference>
<evidence type="ECO:0008006" key="5">
    <source>
        <dbReference type="Google" id="ProtNLM"/>
    </source>
</evidence>
<dbReference type="SUPFAM" id="SSF53474">
    <property type="entry name" value="alpha/beta-Hydrolases"/>
    <property type="match status" value="1"/>
</dbReference>
<accession>W1N2Z8</accession>
<dbReference type="InterPro" id="IPR029058">
    <property type="entry name" value="AB_hydrolase_fold"/>
</dbReference>
<evidence type="ECO:0000313" key="4">
    <source>
        <dbReference type="Proteomes" id="UP000019113"/>
    </source>
</evidence>
<sequence>MAMMPVSGQVIASPDREVESTPVQLPRSEAFAVPGERMGEDYWIEVAQPAQPAPEQGYRVVYVLDGNARMPLLREARETLTRQGPEGGGSPLLIVGIGYPGVERFDIKRRAEDFLPAHGSVDRDASAEGGAAGFLAFIERRLKPLIAGRYPVDASRQALFGHSFGGLFTLYVMRQCPQCFRDYIAISPSLWWQDGELMTQLRDGAADSRWCSDLSERRLLLGVGGEEQSPGPADREPERDILRQRRAMVDNTIDLGHLLQSGCRSLDTTLEVYPGEDHGSVLWPASRSAIERLSVLE</sequence>
<dbReference type="PANTHER" id="PTHR40841">
    <property type="entry name" value="SIDEROPHORE TRIACETYLFUSARININE C ESTERASE"/>
    <property type="match status" value="1"/>
</dbReference>
<comment type="similarity">
    <text evidence="1">Belongs to the esterase D family.</text>
</comment>
<dbReference type="AlphaFoldDB" id="W1N2Z8"/>
<dbReference type="STRING" id="1178482.AR456_01590"/>
<dbReference type="PATRIC" id="fig|1178482.3.peg.2633"/>
<protein>
    <recommendedName>
        <fullName evidence="5">Esterase</fullName>
    </recommendedName>
</protein>
<dbReference type="GO" id="GO:0016788">
    <property type="term" value="F:hydrolase activity, acting on ester bonds"/>
    <property type="evidence" value="ECO:0007669"/>
    <property type="project" value="TreeGrafter"/>
</dbReference>
<reference evidence="3 4" key="1">
    <citation type="submission" date="2013-08" db="EMBL/GenBank/DDBJ databases">
        <title>draft genome of Halomonas huanghegensis, strain BJGMM-B45T.</title>
        <authorList>
            <person name="Miao C."/>
            <person name="Wan Y."/>
            <person name="Jin W."/>
        </authorList>
    </citation>
    <scope>NUCLEOTIDE SEQUENCE [LARGE SCALE GENOMIC DNA]</scope>
    <source>
        <strain evidence="3 4">BJGMM-B45</strain>
    </source>
</reference>
<gene>
    <name evidence="3" type="ORF">BJB45_00030</name>
</gene>
<dbReference type="RefSeq" id="WP_021819586.1">
    <property type="nucleotide sequence ID" value="NZ_AVBC01000039.1"/>
</dbReference>
<organism evidence="3 4">
    <name type="scientific">Halomonas huangheensis</name>
    <dbReference type="NCBI Taxonomy" id="1178482"/>
    <lineage>
        <taxon>Bacteria</taxon>
        <taxon>Pseudomonadati</taxon>
        <taxon>Pseudomonadota</taxon>
        <taxon>Gammaproteobacteria</taxon>
        <taxon>Oceanospirillales</taxon>
        <taxon>Halomonadaceae</taxon>
        <taxon>Halomonas</taxon>
    </lineage>
</organism>
<keyword evidence="4" id="KW-1185">Reference proteome</keyword>
<dbReference type="Proteomes" id="UP000019113">
    <property type="component" value="Unassembled WGS sequence"/>
</dbReference>
<name>W1N2Z8_9GAMM</name>
<dbReference type="eggNOG" id="COG2819">
    <property type="taxonomic scope" value="Bacteria"/>
</dbReference>
<keyword evidence="2" id="KW-0378">Hydrolase</keyword>